<dbReference type="PROSITE" id="PS51365">
    <property type="entry name" value="RENAL_DIPEPTIDASE_2"/>
    <property type="match status" value="1"/>
</dbReference>
<evidence type="ECO:0000256" key="3">
    <source>
        <dbReference type="SAM" id="Phobius"/>
    </source>
</evidence>
<comment type="similarity">
    <text evidence="1">Belongs to the metallo-dependent hydrolases superfamily. Peptidase M19 family.</text>
</comment>
<dbReference type="GO" id="GO:0070573">
    <property type="term" value="F:metallodipeptidase activity"/>
    <property type="evidence" value="ECO:0007669"/>
    <property type="project" value="InterPro"/>
</dbReference>
<dbReference type="Proteomes" id="UP000059188">
    <property type="component" value="Unassembled WGS sequence"/>
</dbReference>
<name>A0A0B7FJJ1_THACB</name>
<keyword evidence="3" id="KW-0472">Membrane</keyword>
<dbReference type="PANTHER" id="PTHR10443:SF12">
    <property type="entry name" value="DIPEPTIDASE"/>
    <property type="match status" value="1"/>
</dbReference>
<keyword evidence="1" id="KW-0862">Zinc</keyword>
<keyword evidence="1 4" id="KW-0224">Dipeptidase</keyword>
<dbReference type="InterPro" id="IPR032466">
    <property type="entry name" value="Metal_Hydrolase"/>
</dbReference>
<feature type="transmembrane region" description="Helical" evidence="3">
    <location>
        <begin position="43"/>
        <end position="64"/>
    </location>
</feature>
<organism evidence="4 5">
    <name type="scientific">Thanatephorus cucumeris (strain AG1-IB / isolate 7/3/14)</name>
    <name type="common">Lettuce bottom rot fungus</name>
    <name type="synonym">Rhizoctonia solani</name>
    <dbReference type="NCBI Taxonomy" id="1108050"/>
    <lineage>
        <taxon>Eukaryota</taxon>
        <taxon>Fungi</taxon>
        <taxon>Dikarya</taxon>
        <taxon>Basidiomycota</taxon>
        <taxon>Agaricomycotina</taxon>
        <taxon>Agaricomycetes</taxon>
        <taxon>Cantharellales</taxon>
        <taxon>Ceratobasidiaceae</taxon>
        <taxon>Rhizoctonia</taxon>
        <taxon>Rhizoctonia solani AG-1</taxon>
    </lineage>
</organism>
<dbReference type="EMBL" id="LN679102">
    <property type="protein sequence ID" value="CEL58131.1"/>
    <property type="molecule type" value="Genomic_DNA"/>
</dbReference>
<gene>
    <name evidence="4" type="ORF">RSOLAG1IB_02876</name>
</gene>
<proteinExistence type="inferred from homology"/>
<evidence type="ECO:0000256" key="1">
    <source>
        <dbReference type="RuleBase" id="RU341113"/>
    </source>
</evidence>
<accession>A0A0B7FJJ1</accession>
<reference evidence="4 5" key="1">
    <citation type="submission" date="2014-11" db="EMBL/GenBank/DDBJ databases">
        <authorList>
            <person name="Wibberg Daniel"/>
        </authorList>
    </citation>
    <scope>NUCLEOTIDE SEQUENCE [LARGE SCALE GENOMIC DNA]</scope>
    <source>
        <strain evidence="4">Rhizoctonia solani AG1-IB 7/3/14</strain>
    </source>
</reference>
<keyword evidence="1" id="KW-0645">Protease</keyword>
<dbReference type="STRING" id="1108050.A0A0B7FJJ1"/>
<evidence type="ECO:0000256" key="2">
    <source>
        <dbReference type="SAM" id="MobiDB-lite"/>
    </source>
</evidence>
<dbReference type="OrthoDB" id="445695at2759"/>
<dbReference type="AlphaFoldDB" id="A0A0B7FJJ1"/>
<sequence>MSSSTTQERAPLLPSTHSPDERGLPTTDPDTHAPPQKHTSLKITLSSLLTLLLISAIVALVTWLEQGLPSDPEKAALAILKSAPVIVSLWAISGSATADTDLFLTVRDTKAAITDLPELVRVVYKNNITAFNLHERMPAHVDIPRIRKGRVGGFFWSVYVGCKDDGPDFLVPTNRVRDTLEQIDVAKLLIQQYPDTFLLATSTVDIKEALRVGKVASLIGVEGGHQLGNSLAVLRQYQALGARYLTLTHSCNNAFADSAGISTPVPPTHGGLSELGEDLVLELNRLGMLVDLSHTSDETAVQALQLSHAPVIWSHSSARAVHNHPRNVPDYILEMVGTGKGKKDGVVMINFSSGFVANPGNASVAVVADHVEHIGRIAGRKHVGIGSDYDGVSSTPVGLEDISTYPALFTELLRRGWSRSELVGLASGNLLRVFEGAEAVARQLSRLPPSMARYQNRTDL</sequence>
<dbReference type="CDD" id="cd01301">
    <property type="entry name" value="rDP_like"/>
    <property type="match status" value="1"/>
</dbReference>
<keyword evidence="1" id="KW-0482">Metalloprotease</keyword>
<keyword evidence="3" id="KW-0812">Transmembrane</keyword>
<dbReference type="GO" id="GO:0046872">
    <property type="term" value="F:metal ion binding"/>
    <property type="evidence" value="ECO:0007669"/>
    <property type="project" value="UniProtKB-UniRule"/>
</dbReference>
<dbReference type="SUPFAM" id="SSF51556">
    <property type="entry name" value="Metallo-dependent hydrolases"/>
    <property type="match status" value="1"/>
</dbReference>
<evidence type="ECO:0000313" key="4">
    <source>
        <dbReference type="EMBL" id="CEL58131.1"/>
    </source>
</evidence>
<dbReference type="GO" id="GO:0006508">
    <property type="term" value="P:proteolysis"/>
    <property type="evidence" value="ECO:0007669"/>
    <property type="project" value="UniProtKB-KW"/>
</dbReference>
<evidence type="ECO:0000313" key="5">
    <source>
        <dbReference type="Proteomes" id="UP000059188"/>
    </source>
</evidence>
<dbReference type="InterPro" id="IPR008257">
    <property type="entry name" value="Pept_M19"/>
</dbReference>
<keyword evidence="1 4" id="KW-0378">Hydrolase</keyword>
<dbReference type="EC" id="3.4.13.19" evidence="1"/>
<dbReference type="Gene3D" id="3.20.20.140">
    <property type="entry name" value="Metal-dependent hydrolases"/>
    <property type="match status" value="1"/>
</dbReference>
<dbReference type="PANTHER" id="PTHR10443">
    <property type="entry name" value="MICROSOMAL DIPEPTIDASE"/>
    <property type="match status" value="1"/>
</dbReference>
<dbReference type="Pfam" id="PF01244">
    <property type="entry name" value="Peptidase_M19"/>
    <property type="match status" value="1"/>
</dbReference>
<keyword evidence="1" id="KW-0479">Metal-binding</keyword>
<comment type="cofactor">
    <cofactor evidence="1">
        <name>Zn(2+)</name>
        <dbReference type="ChEBI" id="CHEBI:29105"/>
    </cofactor>
</comment>
<keyword evidence="3" id="KW-1133">Transmembrane helix</keyword>
<comment type="catalytic activity">
    <reaction evidence="1">
        <text>an L-aminoacyl-L-amino acid + H2O = 2 an L-alpha-amino acid</text>
        <dbReference type="Rhea" id="RHEA:48940"/>
        <dbReference type="ChEBI" id="CHEBI:15377"/>
        <dbReference type="ChEBI" id="CHEBI:59869"/>
        <dbReference type="ChEBI" id="CHEBI:77460"/>
        <dbReference type="EC" id="3.4.13.19"/>
    </reaction>
</comment>
<protein>
    <recommendedName>
        <fullName evidence="1">Dipeptidase</fullName>
        <ecNumber evidence="1">3.4.13.19</ecNumber>
    </recommendedName>
</protein>
<keyword evidence="5" id="KW-1185">Reference proteome</keyword>
<feature type="region of interest" description="Disordered" evidence="2">
    <location>
        <begin position="1"/>
        <end position="37"/>
    </location>
</feature>